<proteinExistence type="predicted"/>
<evidence type="ECO:0000313" key="4">
    <source>
        <dbReference type="Proteomes" id="UP000095649"/>
    </source>
</evidence>
<feature type="transmembrane region" description="Helical" evidence="1">
    <location>
        <begin position="29"/>
        <end position="47"/>
    </location>
</feature>
<keyword evidence="1" id="KW-0472">Membrane</keyword>
<gene>
    <name evidence="3" type="ORF">ERS852582_01020</name>
</gene>
<keyword evidence="1" id="KW-1133">Transmembrane helix</keyword>
<dbReference type="Pfam" id="PF01569">
    <property type="entry name" value="PAP2"/>
    <property type="match status" value="1"/>
</dbReference>
<dbReference type="Proteomes" id="UP000095649">
    <property type="component" value="Unassembled WGS sequence"/>
</dbReference>
<organism evidence="3 4">
    <name type="scientific">Faecalibacterium prausnitzii</name>
    <dbReference type="NCBI Taxonomy" id="853"/>
    <lineage>
        <taxon>Bacteria</taxon>
        <taxon>Bacillati</taxon>
        <taxon>Bacillota</taxon>
        <taxon>Clostridia</taxon>
        <taxon>Eubacteriales</taxon>
        <taxon>Oscillospiraceae</taxon>
        <taxon>Faecalibacterium</taxon>
    </lineage>
</organism>
<dbReference type="PANTHER" id="PTHR14969:SF13">
    <property type="entry name" value="AT30094P"/>
    <property type="match status" value="1"/>
</dbReference>
<feature type="transmembrane region" description="Helical" evidence="1">
    <location>
        <begin position="120"/>
        <end position="148"/>
    </location>
</feature>
<evidence type="ECO:0000256" key="1">
    <source>
        <dbReference type="SAM" id="Phobius"/>
    </source>
</evidence>
<feature type="transmembrane region" description="Helical" evidence="1">
    <location>
        <begin position="160"/>
        <end position="177"/>
    </location>
</feature>
<protein>
    <submittedName>
        <fullName evidence="3">PAP2 superfamily</fullName>
    </submittedName>
</protein>
<accession>A0A173SGJ8</accession>
<keyword evidence="1" id="KW-0812">Transmembrane</keyword>
<evidence type="ECO:0000313" key="3">
    <source>
        <dbReference type="EMBL" id="CUM89451.1"/>
    </source>
</evidence>
<evidence type="ECO:0000259" key="2">
    <source>
        <dbReference type="Pfam" id="PF01569"/>
    </source>
</evidence>
<dbReference type="RefSeq" id="WP_055185611.1">
    <property type="nucleotide sequence ID" value="NZ_CYXN01000005.1"/>
</dbReference>
<dbReference type="SUPFAM" id="SSF48317">
    <property type="entry name" value="Acid phosphatase/Vanadium-dependent haloperoxidase"/>
    <property type="match status" value="1"/>
</dbReference>
<feature type="transmembrane region" description="Helical" evidence="1">
    <location>
        <begin position="59"/>
        <end position="81"/>
    </location>
</feature>
<dbReference type="AlphaFoldDB" id="A0A173SGJ8"/>
<dbReference type="OrthoDB" id="9789113at2"/>
<sequence>MTAEQYKPIYHWFSDHPAVKRLVVFLDRWLPLVPFVCYPVLLCLLNVRLSRLFLTQKQAALDFMVLIARSVFVPGLVFWGGTLLRSRLHFPRPYEQPGFTPLVAKESRGHSMPSRHALSAAVLAAVWLYFYPAAGCVMVGIALLICCLRVLTGVHHVRDVVCGFALGFALGCAGMWLL</sequence>
<dbReference type="PANTHER" id="PTHR14969">
    <property type="entry name" value="SPHINGOSINE-1-PHOSPHATE PHOSPHOHYDROLASE"/>
    <property type="match status" value="1"/>
</dbReference>
<dbReference type="EMBL" id="CYXN01000005">
    <property type="protein sequence ID" value="CUM89451.1"/>
    <property type="molecule type" value="Genomic_DNA"/>
</dbReference>
<feature type="domain" description="Phosphatidic acid phosphatase type 2/haloperoxidase" evidence="2">
    <location>
        <begin position="81"/>
        <end position="176"/>
    </location>
</feature>
<reference evidence="3 4" key="1">
    <citation type="submission" date="2015-09" db="EMBL/GenBank/DDBJ databases">
        <authorList>
            <consortium name="Pathogen Informatics"/>
        </authorList>
    </citation>
    <scope>NUCLEOTIDE SEQUENCE [LARGE SCALE GENOMIC DNA]</scope>
    <source>
        <strain evidence="3 4">2789STDY5834970</strain>
    </source>
</reference>
<name>A0A173SGJ8_9FIRM</name>
<dbReference type="InterPro" id="IPR000326">
    <property type="entry name" value="PAP2/HPO"/>
</dbReference>
<dbReference type="Gene3D" id="1.20.144.10">
    <property type="entry name" value="Phosphatidic acid phosphatase type 2/haloperoxidase"/>
    <property type="match status" value="1"/>
</dbReference>
<dbReference type="CDD" id="cd01610">
    <property type="entry name" value="PAP2_like"/>
    <property type="match status" value="1"/>
</dbReference>
<dbReference type="InterPro" id="IPR036938">
    <property type="entry name" value="PAP2/HPO_sf"/>
</dbReference>